<dbReference type="GO" id="GO:0003676">
    <property type="term" value="F:nucleic acid binding"/>
    <property type="evidence" value="ECO:0007669"/>
    <property type="project" value="InterPro"/>
</dbReference>
<dbReference type="Pfam" id="PF00665">
    <property type="entry name" value="rve"/>
    <property type="match status" value="1"/>
</dbReference>
<accession>A0A841LH66</accession>
<protein>
    <submittedName>
        <fullName evidence="2">Putative transposase</fullName>
    </submittedName>
</protein>
<dbReference type="Proteomes" id="UP000538147">
    <property type="component" value="Unassembled WGS sequence"/>
</dbReference>
<evidence type="ECO:0000313" key="2">
    <source>
        <dbReference type="EMBL" id="MBB6228308.1"/>
    </source>
</evidence>
<keyword evidence="3" id="KW-1185">Reference proteome</keyword>
<dbReference type="PROSITE" id="PS50994">
    <property type="entry name" value="INTEGRASE"/>
    <property type="match status" value="1"/>
</dbReference>
<proteinExistence type="predicted"/>
<gene>
    <name evidence="2" type="ORF">FHS79_002493</name>
</gene>
<dbReference type="InterPro" id="IPR025948">
    <property type="entry name" value="HTH-like_dom"/>
</dbReference>
<comment type="caution">
    <text evidence="2">The sequence shown here is derived from an EMBL/GenBank/DDBJ whole genome shotgun (WGS) entry which is preliminary data.</text>
</comment>
<feature type="domain" description="Integrase catalytic" evidence="1">
    <location>
        <begin position="109"/>
        <end position="269"/>
    </location>
</feature>
<dbReference type="InterPro" id="IPR001584">
    <property type="entry name" value="Integrase_cat-core"/>
</dbReference>
<dbReference type="InterPro" id="IPR012337">
    <property type="entry name" value="RNaseH-like_sf"/>
</dbReference>
<dbReference type="PANTHER" id="PTHR46889">
    <property type="entry name" value="TRANSPOSASE INSF FOR INSERTION SEQUENCE IS3B-RELATED"/>
    <property type="match status" value="1"/>
</dbReference>
<organism evidence="2 3">
    <name type="scientific">Polymorphobacter multimanifer</name>
    <dbReference type="NCBI Taxonomy" id="1070431"/>
    <lineage>
        <taxon>Bacteria</taxon>
        <taxon>Pseudomonadati</taxon>
        <taxon>Pseudomonadota</taxon>
        <taxon>Alphaproteobacteria</taxon>
        <taxon>Sphingomonadales</taxon>
        <taxon>Sphingosinicellaceae</taxon>
        <taxon>Polymorphobacter</taxon>
    </lineage>
</organism>
<evidence type="ECO:0000313" key="3">
    <source>
        <dbReference type="Proteomes" id="UP000538147"/>
    </source>
</evidence>
<dbReference type="PANTHER" id="PTHR46889:SF4">
    <property type="entry name" value="TRANSPOSASE INSO FOR INSERTION SEQUENCE ELEMENT IS911B-RELATED"/>
    <property type="match status" value="1"/>
</dbReference>
<dbReference type="SUPFAM" id="SSF53098">
    <property type="entry name" value="Ribonuclease H-like"/>
    <property type="match status" value="1"/>
</dbReference>
<evidence type="ECO:0000259" key="1">
    <source>
        <dbReference type="PROSITE" id="PS50994"/>
    </source>
</evidence>
<dbReference type="AlphaFoldDB" id="A0A841LH66"/>
<name>A0A841LH66_9SPHN</name>
<sequence length="274" mass="31333">MIDRSHALPVTRQARELGISRGSVYYLPRPTSVADLAIMRRLDELHMDFPFAGSRMLRDLLAADGVKVGRLHVSTLMKKMAIEAIYRRPNTSKPAPGHKVYPYLLRKLAVTRPNQVWATDITYIPMARGVVYLIAIVDWFSRRVSAWRLSITLDTDFCIEALEEALVRFGAPKFFNTDQGSQFTSLAFTNVLLREKVAISMDGRGAWRDNVFVERLWRTVKYEEVYLRAYGSVSDARASLGRYLTFYNGRRPHSSLDRKTPDHVYFNQPLLAAA</sequence>
<dbReference type="InterPro" id="IPR048020">
    <property type="entry name" value="Transpos_IS3"/>
</dbReference>
<reference evidence="2 3" key="1">
    <citation type="submission" date="2020-08" db="EMBL/GenBank/DDBJ databases">
        <title>Genomic Encyclopedia of Type Strains, Phase IV (KMG-IV): sequencing the most valuable type-strain genomes for metagenomic binning, comparative biology and taxonomic classification.</title>
        <authorList>
            <person name="Goeker M."/>
        </authorList>
    </citation>
    <scope>NUCLEOTIDE SEQUENCE [LARGE SCALE GENOMIC DNA]</scope>
    <source>
        <strain evidence="2 3">DSM 102189</strain>
    </source>
</reference>
<dbReference type="GO" id="GO:0015074">
    <property type="term" value="P:DNA integration"/>
    <property type="evidence" value="ECO:0007669"/>
    <property type="project" value="InterPro"/>
</dbReference>
<dbReference type="Gene3D" id="3.30.420.10">
    <property type="entry name" value="Ribonuclease H-like superfamily/Ribonuclease H"/>
    <property type="match status" value="1"/>
</dbReference>
<dbReference type="EMBL" id="JACIIV010000017">
    <property type="protein sequence ID" value="MBB6228308.1"/>
    <property type="molecule type" value="Genomic_DNA"/>
</dbReference>
<dbReference type="NCBIfam" id="NF033516">
    <property type="entry name" value="transpos_IS3"/>
    <property type="match status" value="1"/>
</dbReference>
<dbReference type="Pfam" id="PF13276">
    <property type="entry name" value="HTH_21"/>
    <property type="match status" value="1"/>
</dbReference>
<dbReference type="InterPro" id="IPR050900">
    <property type="entry name" value="Transposase_IS3/IS150/IS904"/>
</dbReference>
<dbReference type="InterPro" id="IPR036397">
    <property type="entry name" value="RNaseH_sf"/>
</dbReference>